<reference evidence="2 3" key="1">
    <citation type="submission" date="2019-07" db="EMBL/GenBank/DDBJ databases">
        <title>Annotation for the trematode Paragonimus westermani.</title>
        <authorList>
            <person name="Choi Y.-J."/>
        </authorList>
    </citation>
    <scope>NUCLEOTIDE SEQUENCE [LARGE SCALE GENOMIC DNA]</scope>
    <source>
        <strain evidence="2">180907_Pwestermani</strain>
    </source>
</reference>
<name>A0A8T0DFQ9_9TREM</name>
<feature type="transmembrane region" description="Helical" evidence="1">
    <location>
        <begin position="20"/>
        <end position="45"/>
    </location>
</feature>
<dbReference type="EMBL" id="JTDF01006474">
    <property type="protein sequence ID" value="KAF8565587.1"/>
    <property type="molecule type" value="Genomic_DNA"/>
</dbReference>
<evidence type="ECO:0000313" key="2">
    <source>
        <dbReference type="EMBL" id="KAF8565587.1"/>
    </source>
</evidence>
<sequence>MEMRPLMSARQKAIDRGPAWTVAIFTCIVLGMHYGILNCGALFYPALMEMTEQPISVVSWLVTGQFAMTFCLAPLYNRILDFVSFRIAIIIGTVLTTSSIIAASFVSNIGAFFALYTLVGGKSFKSSFFFPTSVSWLTMT</sequence>
<keyword evidence="1" id="KW-1133">Transmembrane helix</keyword>
<organism evidence="2 3">
    <name type="scientific">Paragonimus westermani</name>
    <dbReference type="NCBI Taxonomy" id="34504"/>
    <lineage>
        <taxon>Eukaryota</taxon>
        <taxon>Metazoa</taxon>
        <taxon>Spiralia</taxon>
        <taxon>Lophotrochozoa</taxon>
        <taxon>Platyhelminthes</taxon>
        <taxon>Trematoda</taxon>
        <taxon>Digenea</taxon>
        <taxon>Plagiorchiida</taxon>
        <taxon>Troglotremata</taxon>
        <taxon>Troglotrematidae</taxon>
        <taxon>Paragonimus</taxon>
    </lineage>
</organism>
<dbReference type="InterPro" id="IPR036259">
    <property type="entry name" value="MFS_trans_sf"/>
</dbReference>
<comment type="caution">
    <text evidence="2">The sequence shown here is derived from an EMBL/GenBank/DDBJ whole genome shotgun (WGS) entry which is preliminary data.</text>
</comment>
<dbReference type="AlphaFoldDB" id="A0A8T0DFQ9"/>
<keyword evidence="1" id="KW-0472">Membrane</keyword>
<dbReference type="SUPFAM" id="SSF103473">
    <property type="entry name" value="MFS general substrate transporter"/>
    <property type="match status" value="1"/>
</dbReference>
<dbReference type="OrthoDB" id="410267at2759"/>
<accession>A0A8T0DFQ9</accession>
<gene>
    <name evidence="2" type="ORF">P879_08327</name>
</gene>
<evidence type="ECO:0000256" key="1">
    <source>
        <dbReference type="SAM" id="Phobius"/>
    </source>
</evidence>
<feature type="transmembrane region" description="Helical" evidence="1">
    <location>
        <begin position="88"/>
        <end position="119"/>
    </location>
</feature>
<evidence type="ECO:0000313" key="3">
    <source>
        <dbReference type="Proteomes" id="UP000699462"/>
    </source>
</evidence>
<keyword evidence="3" id="KW-1185">Reference proteome</keyword>
<feature type="transmembrane region" description="Helical" evidence="1">
    <location>
        <begin position="57"/>
        <end position="76"/>
    </location>
</feature>
<protein>
    <submittedName>
        <fullName evidence="2">Uncharacterized protein</fullName>
    </submittedName>
</protein>
<keyword evidence="1" id="KW-0812">Transmembrane</keyword>
<dbReference type="Proteomes" id="UP000699462">
    <property type="component" value="Unassembled WGS sequence"/>
</dbReference>
<proteinExistence type="predicted"/>
<dbReference type="Gene3D" id="1.20.1250.20">
    <property type="entry name" value="MFS general substrate transporter like domains"/>
    <property type="match status" value="1"/>
</dbReference>